<dbReference type="RefSeq" id="WP_184865819.1">
    <property type="nucleotide sequence ID" value="NZ_BAAAWY010000011.1"/>
</dbReference>
<dbReference type="AlphaFoldDB" id="A0A7W9NIP0"/>
<accession>A0A7W9NIP0</accession>
<gene>
    <name evidence="1" type="ORF">BJ998_005261</name>
</gene>
<comment type="caution">
    <text evidence="1">The sequence shown here is derived from an EMBL/GenBank/DDBJ whole genome shotgun (WGS) entry which is preliminary data.</text>
</comment>
<reference evidence="1 2" key="1">
    <citation type="submission" date="2020-08" db="EMBL/GenBank/DDBJ databases">
        <title>Sequencing the genomes of 1000 actinobacteria strains.</title>
        <authorList>
            <person name="Klenk H.-P."/>
        </authorList>
    </citation>
    <scope>NUCLEOTIDE SEQUENCE [LARGE SCALE GENOMIC DNA]</scope>
    <source>
        <strain evidence="1 2">DSM 43851</strain>
    </source>
</reference>
<dbReference type="Proteomes" id="UP000585638">
    <property type="component" value="Unassembled WGS sequence"/>
</dbReference>
<evidence type="ECO:0000313" key="1">
    <source>
        <dbReference type="EMBL" id="MBB5894065.1"/>
    </source>
</evidence>
<organism evidence="1 2">
    <name type="scientific">Kutzneria kofuensis</name>
    <dbReference type="NCBI Taxonomy" id="103725"/>
    <lineage>
        <taxon>Bacteria</taxon>
        <taxon>Bacillati</taxon>
        <taxon>Actinomycetota</taxon>
        <taxon>Actinomycetes</taxon>
        <taxon>Pseudonocardiales</taxon>
        <taxon>Pseudonocardiaceae</taxon>
        <taxon>Kutzneria</taxon>
    </lineage>
</organism>
<proteinExistence type="predicted"/>
<protein>
    <recommendedName>
        <fullName evidence="3">DUF4034 domain-containing protein</fullName>
    </recommendedName>
</protein>
<evidence type="ECO:0008006" key="3">
    <source>
        <dbReference type="Google" id="ProtNLM"/>
    </source>
</evidence>
<name>A0A7W9NIP0_9PSEU</name>
<sequence length="306" mass="33856">MIMPSARRFDQAAAFPELVELRESVRAADWTAIELFFAGLSDVDMTAFAVNVVGQVEGAEDFLAGLPPTPLARRLHAARRIAKAWEIRTGYRAQHVKREQFEGMHAQLRIAEPILIELTAEDPSDTVAWCLRLNTALGLQLGQSEARRRYDRLARFAPHCFTAQSRLAQQLCPKWGGNWEALHAFGQECMESAPPGSLSPTVAAEAHLEHFFDEGDGYLRKVTVQREIVAAAEKSVLHPDFAGGYHWPRAHGVYALLFATMGQHDRAAVHFTALGDAGSEYPWQSASGSPESHFRTLRDKALGGVK</sequence>
<evidence type="ECO:0000313" key="2">
    <source>
        <dbReference type="Proteomes" id="UP000585638"/>
    </source>
</evidence>
<dbReference type="EMBL" id="JACHIR010000001">
    <property type="protein sequence ID" value="MBB5894065.1"/>
    <property type="molecule type" value="Genomic_DNA"/>
</dbReference>
<keyword evidence="2" id="KW-1185">Reference proteome</keyword>